<dbReference type="InterPro" id="IPR046496">
    <property type="entry name" value="DUF6589"/>
</dbReference>
<comment type="caution">
    <text evidence="3">The sequence shown here is derived from an EMBL/GenBank/DDBJ whole genome shotgun (WGS) entry which is preliminary data.</text>
</comment>
<dbReference type="AlphaFoldDB" id="A0A8H6X499"/>
<dbReference type="OrthoDB" id="3040861at2759"/>
<feature type="compositionally biased region" description="Basic residues" evidence="1">
    <location>
        <begin position="1"/>
        <end position="11"/>
    </location>
</feature>
<feature type="region of interest" description="Disordered" evidence="1">
    <location>
        <begin position="567"/>
        <end position="586"/>
    </location>
</feature>
<evidence type="ECO:0000256" key="1">
    <source>
        <dbReference type="SAM" id="MobiDB-lite"/>
    </source>
</evidence>
<evidence type="ECO:0000313" key="3">
    <source>
        <dbReference type="EMBL" id="KAF7333906.1"/>
    </source>
</evidence>
<accession>A0A8H6X499</accession>
<sequence length="737" mass="83387">MSSRRYHYHPYRRSERLPSLPSPPATSPSTKQLHQEAVTQLDFYNSAGVMVSWDHSMAAAPPPHGPVPPLETVLDWNYTPATIPDNIKLRCVIRILKTMKMAPMDLVTTILDQTDTFRPNIDGFYRGTTLEQFLNLVKRDKRGRSRLSSWFEQQSKDALIQDIHHEMDNLSALFRCYTQDVTPESILEFDFEQDVTEVCRETAPKLRSILMAAAQTVRAARENTFKDVEPDLHSKLAVGQIRRAQTAARMGHSVSWDNTNISLSVHVEQRTFAPPKVQTRTTQLIYDLRGLSDPTALELKPILDRRAGADLISFADIRPSYSQCTALRNHLIISIVQLMTNNSGFDYVRNHPLLQHASYRPPLTNHKTNEYVNENVYLDQLQFGIHDLDNIAVPSYNDQKTNALIRSAQLQRKGDVSAILRLEHLQLAPGAFHMELNLSWMILKIHRGDGADLGSLQYFIGLLSKVRLGSDQPDFETLVSLLMQVLTSAILHYWEVETGKTITQLAQSRPSASRLQKYASGIDDPLSDSSPEDYTTRNLSLLIRDTLIFHFLQTSISSGDFGRGLHELPDRAPPFSAEPPEKSGPNLSRETIIVLNVVRDNPLISTSGRSYVDVDKNAEFNINFQKHYFAAKGVHASWDLLSDLAPNVPILRRLKTQFGEFLGAPWQGTRHSNVDCSEQIDKVKAKMREYQLHLPFISCRKATETEAIDVVETGASILRKQGIKKWAKAYTSWLNAE</sequence>
<reference evidence="3" key="1">
    <citation type="submission" date="2020-05" db="EMBL/GenBank/DDBJ databases">
        <title>Mycena genomes resolve the evolution of fungal bioluminescence.</title>
        <authorList>
            <person name="Tsai I.J."/>
        </authorList>
    </citation>
    <scope>NUCLEOTIDE SEQUENCE</scope>
    <source>
        <strain evidence="3">160909Yilan</strain>
    </source>
</reference>
<feature type="domain" description="DUF6589" evidence="2">
    <location>
        <begin position="377"/>
        <end position="671"/>
    </location>
</feature>
<dbReference type="EMBL" id="JACAZH010000051">
    <property type="protein sequence ID" value="KAF7333906.1"/>
    <property type="molecule type" value="Genomic_DNA"/>
</dbReference>
<feature type="region of interest" description="Disordered" evidence="1">
    <location>
        <begin position="1"/>
        <end position="34"/>
    </location>
</feature>
<evidence type="ECO:0000259" key="2">
    <source>
        <dbReference type="Pfam" id="PF20231"/>
    </source>
</evidence>
<keyword evidence="4" id="KW-1185">Reference proteome</keyword>
<protein>
    <recommendedName>
        <fullName evidence="2">DUF6589 domain-containing protein</fullName>
    </recommendedName>
</protein>
<proteinExistence type="predicted"/>
<gene>
    <name evidence="3" type="ORF">MSAN_02403400</name>
</gene>
<dbReference type="Pfam" id="PF20231">
    <property type="entry name" value="DUF6589"/>
    <property type="match status" value="1"/>
</dbReference>
<dbReference type="Proteomes" id="UP000623467">
    <property type="component" value="Unassembled WGS sequence"/>
</dbReference>
<evidence type="ECO:0000313" key="4">
    <source>
        <dbReference type="Proteomes" id="UP000623467"/>
    </source>
</evidence>
<organism evidence="3 4">
    <name type="scientific">Mycena sanguinolenta</name>
    <dbReference type="NCBI Taxonomy" id="230812"/>
    <lineage>
        <taxon>Eukaryota</taxon>
        <taxon>Fungi</taxon>
        <taxon>Dikarya</taxon>
        <taxon>Basidiomycota</taxon>
        <taxon>Agaricomycotina</taxon>
        <taxon>Agaricomycetes</taxon>
        <taxon>Agaricomycetidae</taxon>
        <taxon>Agaricales</taxon>
        <taxon>Marasmiineae</taxon>
        <taxon>Mycenaceae</taxon>
        <taxon>Mycena</taxon>
    </lineage>
</organism>
<name>A0A8H6X499_9AGAR</name>